<gene>
    <name evidence="3" type="ORF">N7U68_12130</name>
</gene>
<organism evidence="3 4">
    <name type="scientific">Roseovarius pelagicus</name>
    <dbReference type="NCBI Taxonomy" id="2980108"/>
    <lineage>
        <taxon>Bacteria</taxon>
        <taxon>Pseudomonadati</taxon>
        <taxon>Pseudomonadota</taxon>
        <taxon>Alphaproteobacteria</taxon>
        <taxon>Rhodobacterales</taxon>
        <taxon>Roseobacteraceae</taxon>
        <taxon>Roseovarius</taxon>
    </lineage>
</organism>
<dbReference type="Gene3D" id="3.30.1370.110">
    <property type="match status" value="1"/>
</dbReference>
<dbReference type="Proteomes" id="UP001064087">
    <property type="component" value="Chromosome"/>
</dbReference>
<evidence type="ECO:0000256" key="1">
    <source>
        <dbReference type="SAM" id="MobiDB-lite"/>
    </source>
</evidence>
<dbReference type="Pfam" id="PF01713">
    <property type="entry name" value="Smr"/>
    <property type="match status" value="1"/>
</dbReference>
<dbReference type="RefSeq" id="WP_263046965.1">
    <property type="nucleotide sequence ID" value="NZ_CP106738.1"/>
</dbReference>
<evidence type="ECO:0000313" key="3">
    <source>
        <dbReference type="EMBL" id="UXX81871.1"/>
    </source>
</evidence>
<dbReference type="PANTHER" id="PTHR35562">
    <property type="entry name" value="DNA ENDONUCLEASE SMRA-RELATED"/>
    <property type="match status" value="1"/>
</dbReference>
<dbReference type="EMBL" id="CP106738">
    <property type="protein sequence ID" value="UXX81871.1"/>
    <property type="molecule type" value="Genomic_DNA"/>
</dbReference>
<evidence type="ECO:0000313" key="4">
    <source>
        <dbReference type="Proteomes" id="UP001064087"/>
    </source>
</evidence>
<dbReference type="InterPro" id="IPR036063">
    <property type="entry name" value="Smr_dom_sf"/>
</dbReference>
<name>A0ABY6D6U2_9RHOB</name>
<dbReference type="SMART" id="SM00463">
    <property type="entry name" value="SMR"/>
    <property type="match status" value="1"/>
</dbReference>
<feature type="domain" description="Smr" evidence="2">
    <location>
        <begin position="102"/>
        <end position="192"/>
    </location>
</feature>
<dbReference type="SUPFAM" id="SSF160443">
    <property type="entry name" value="SMR domain-like"/>
    <property type="match status" value="1"/>
</dbReference>
<dbReference type="PROSITE" id="PS50828">
    <property type="entry name" value="SMR"/>
    <property type="match status" value="1"/>
</dbReference>
<keyword evidence="4" id="KW-1185">Reference proteome</keyword>
<sequence length="196" mass="21625">MSRRKLRAEELALWRQVAGTTDPLHPNRTTPVRSLLTPAPSKDKPTAQPVEPFEIGQKARANTPGHDVLPGLTDRMKALPVTMDKRSHAKLKRGKIRPEARIDLHGMTVDRAHGALTGFILRAHSQGKRLVLVITGKGKRADDDGPIPVRQGVLRHNVPHWLSIPPLAQSVMQVSEAHGRHGGGGAYYVYLRRTRG</sequence>
<protein>
    <submittedName>
        <fullName evidence="3">Smr/MutS family protein</fullName>
    </submittedName>
</protein>
<dbReference type="InterPro" id="IPR002625">
    <property type="entry name" value="Smr_dom"/>
</dbReference>
<evidence type="ECO:0000259" key="2">
    <source>
        <dbReference type="PROSITE" id="PS50828"/>
    </source>
</evidence>
<accession>A0ABY6D6U2</accession>
<feature type="region of interest" description="Disordered" evidence="1">
    <location>
        <begin position="19"/>
        <end position="48"/>
    </location>
</feature>
<dbReference type="PANTHER" id="PTHR35562:SF2">
    <property type="entry name" value="DNA ENDONUCLEASE SMRA-RELATED"/>
    <property type="match status" value="1"/>
</dbReference>
<reference evidence="3" key="1">
    <citation type="submission" date="2022-10" db="EMBL/GenBank/DDBJ databases">
        <title>Roseovarius pelagicus sp. nov., isolated from Arctic seawater.</title>
        <authorList>
            <person name="Hong Y.W."/>
            <person name="Hwang C.Y."/>
        </authorList>
    </citation>
    <scope>NUCLEOTIDE SEQUENCE</scope>
    <source>
        <strain evidence="3">HL-MP18</strain>
    </source>
</reference>
<proteinExistence type="predicted"/>